<dbReference type="Proteomes" id="UP001153269">
    <property type="component" value="Unassembled WGS sequence"/>
</dbReference>
<feature type="region of interest" description="Disordered" evidence="1">
    <location>
        <begin position="1"/>
        <end position="81"/>
    </location>
</feature>
<evidence type="ECO:0000256" key="1">
    <source>
        <dbReference type="SAM" id="MobiDB-lite"/>
    </source>
</evidence>
<comment type="caution">
    <text evidence="2">The sequence shown here is derived from an EMBL/GenBank/DDBJ whole genome shotgun (WGS) entry which is preliminary data.</text>
</comment>
<feature type="compositionally biased region" description="Basic and acidic residues" evidence="1">
    <location>
        <begin position="7"/>
        <end position="17"/>
    </location>
</feature>
<name>A0A9N7TNZ3_PLEPL</name>
<keyword evidence="3" id="KW-1185">Reference proteome</keyword>
<dbReference type="AlphaFoldDB" id="A0A9N7TNZ3"/>
<reference evidence="2" key="1">
    <citation type="submission" date="2020-03" db="EMBL/GenBank/DDBJ databases">
        <authorList>
            <person name="Weist P."/>
        </authorList>
    </citation>
    <scope>NUCLEOTIDE SEQUENCE</scope>
</reference>
<organism evidence="2 3">
    <name type="scientific">Pleuronectes platessa</name>
    <name type="common">European plaice</name>
    <dbReference type="NCBI Taxonomy" id="8262"/>
    <lineage>
        <taxon>Eukaryota</taxon>
        <taxon>Metazoa</taxon>
        <taxon>Chordata</taxon>
        <taxon>Craniata</taxon>
        <taxon>Vertebrata</taxon>
        <taxon>Euteleostomi</taxon>
        <taxon>Actinopterygii</taxon>
        <taxon>Neopterygii</taxon>
        <taxon>Teleostei</taxon>
        <taxon>Neoteleostei</taxon>
        <taxon>Acanthomorphata</taxon>
        <taxon>Carangaria</taxon>
        <taxon>Pleuronectiformes</taxon>
        <taxon>Pleuronectoidei</taxon>
        <taxon>Pleuronectidae</taxon>
        <taxon>Pleuronectes</taxon>
    </lineage>
</organism>
<proteinExistence type="predicted"/>
<dbReference type="EMBL" id="CADEAL010000212">
    <property type="protein sequence ID" value="CAB1416495.1"/>
    <property type="molecule type" value="Genomic_DNA"/>
</dbReference>
<feature type="compositionally biased region" description="Basic and acidic residues" evidence="1">
    <location>
        <begin position="50"/>
        <end position="81"/>
    </location>
</feature>
<evidence type="ECO:0000313" key="3">
    <source>
        <dbReference type="Proteomes" id="UP001153269"/>
    </source>
</evidence>
<evidence type="ECO:0000313" key="2">
    <source>
        <dbReference type="EMBL" id="CAB1416495.1"/>
    </source>
</evidence>
<feature type="compositionally biased region" description="Basic and acidic residues" evidence="1">
    <location>
        <begin position="27"/>
        <end position="39"/>
    </location>
</feature>
<accession>A0A9N7TNZ3</accession>
<sequence length="108" mass="12212">MPLQAYARDKARGRDDGSGDADDEAEGLMHGDDKRETNRRACRQTNGRVRLREMRNREGERGERSLKGTEKLRLKGRRGRWERGGPCAEALCVRLLSADETEQIPSAT</sequence>
<protein>
    <submittedName>
        <fullName evidence="2">Uncharacterized protein</fullName>
    </submittedName>
</protein>
<gene>
    <name evidence="2" type="ORF">PLEPLA_LOCUS4286</name>
</gene>